<dbReference type="AlphaFoldDB" id="A0A6G1L1G4"/>
<keyword evidence="3" id="KW-1185">Reference proteome</keyword>
<keyword evidence="1" id="KW-0732">Signal</keyword>
<accession>A0A6G1L1G4</accession>
<organism evidence="2 3">
    <name type="scientific">Teratosphaeria nubilosa</name>
    <dbReference type="NCBI Taxonomy" id="161662"/>
    <lineage>
        <taxon>Eukaryota</taxon>
        <taxon>Fungi</taxon>
        <taxon>Dikarya</taxon>
        <taxon>Ascomycota</taxon>
        <taxon>Pezizomycotina</taxon>
        <taxon>Dothideomycetes</taxon>
        <taxon>Dothideomycetidae</taxon>
        <taxon>Mycosphaerellales</taxon>
        <taxon>Teratosphaeriaceae</taxon>
        <taxon>Teratosphaeria</taxon>
    </lineage>
</organism>
<protein>
    <submittedName>
        <fullName evidence="2">Uncharacterized protein</fullName>
    </submittedName>
</protein>
<feature type="signal peptide" evidence="1">
    <location>
        <begin position="1"/>
        <end position="19"/>
    </location>
</feature>
<evidence type="ECO:0000313" key="3">
    <source>
        <dbReference type="Proteomes" id="UP000799436"/>
    </source>
</evidence>
<dbReference type="OrthoDB" id="10378187at2759"/>
<proteinExistence type="predicted"/>
<dbReference type="Proteomes" id="UP000799436">
    <property type="component" value="Unassembled WGS sequence"/>
</dbReference>
<dbReference type="EMBL" id="ML995867">
    <property type="protein sequence ID" value="KAF2766697.1"/>
    <property type="molecule type" value="Genomic_DNA"/>
</dbReference>
<evidence type="ECO:0000256" key="1">
    <source>
        <dbReference type="SAM" id="SignalP"/>
    </source>
</evidence>
<evidence type="ECO:0000313" key="2">
    <source>
        <dbReference type="EMBL" id="KAF2766697.1"/>
    </source>
</evidence>
<gene>
    <name evidence="2" type="ORF">EJ03DRAFT_384482</name>
</gene>
<feature type="chain" id="PRO_5026237841" evidence="1">
    <location>
        <begin position="20"/>
        <end position="110"/>
    </location>
</feature>
<reference evidence="2" key="1">
    <citation type="journal article" date="2020" name="Stud. Mycol.">
        <title>101 Dothideomycetes genomes: a test case for predicting lifestyles and emergence of pathogens.</title>
        <authorList>
            <person name="Haridas S."/>
            <person name="Albert R."/>
            <person name="Binder M."/>
            <person name="Bloem J."/>
            <person name="Labutti K."/>
            <person name="Salamov A."/>
            <person name="Andreopoulos B."/>
            <person name="Baker S."/>
            <person name="Barry K."/>
            <person name="Bills G."/>
            <person name="Bluhm B."/>
            <person name="Cannon C."/>
            <person name="Castanera R."/>
            <person name="Culley D."/>
            <person name="Daum C."/>
            <person name="Ezra D."/>
            <person name="Gonzalez J."/>
            <person name="Henrissat B."/>
            <person name="Kuo A."/>
            <person name="Liang C."/>
            <person name="Lipzen A."/>
            <person name="Lutzoni F."/>
            <person name="Magnuson J."/>
            <person name="Mondo S."/>
            <person name="Nolan M."/>
            <person name="Ohm R."/>
            <person name="Pangilinan J."/>
            <person name="Park H.-J."/>
            <person name="Ramirez L."/>
            <person name="Alfaro M."/>
            <person name="Sun H."/>
            <person name="Tritt A."/>
            <person name="Yoshinaga Y."/>
            <person name="Zwiers L.-H."/>
            <person name="Turgeon B."/>
            <person name="Goodwin S."/>
            <person name="Spatafora J."/>
            <person name="Crous P."/>
            <person name="Grigoriev I."/>
        </authorList>
    </citation>
    <scope>NUCLEOTIDE SEQUENCE</scope>
    <source>
        <strain evidence="2">CBS 116005</strain>
    </source>
</reference>
<name>A0A6G1L1G4_9PEZI</name>
<sequence length="110" mass="12152">MKTFIAAIAFLCSMTVVAAHKHKHYKRCRCMTKNIRGIATGDKNDVATGASCTRYKEIHADQGSWLMQGTEWCTYQYGKLLDGDDWWNLCTQQPGAAAGQCEPFGGSLKG</sequence>